<keyword evidence="6" id="KW-0966">Cell projection</keyword>
<keyword evidence="9" id="KW-1185">Reference proteome</keyword>
<sequence length="493" mass="56657">MPPKRKEGDSKDDNDGDVQSLLLEKDLEIETLVDKISRLEKRSQLLANDTEKQQATTNEMEEKLQDVIACLSSELKNKQSKVYQLEEAFNDVKAENMKAIENLTKDMHELKSTHKFVTEDLRLQLVNAEVQLRDIDEFRKQKAAIEQEIASLKEQLEREKKEHQDAISDTERLALQEKQRLRKEMLARIEETKMQMLQHMDEQLDAKTKKIIADNDQLAKELGYHMRQTGLLLQKNERLMQENVELHRQVLLAKEVEDDLAKRNLVNQRTIRILLYKFQEGIHDDKPDDQQRKMLEGEHRKEDRQRQKELEQIKSYIQEQTRAVELVSGADEAMRFLYACLDDIEVENVSGTQEQAHCATDLEVNHVKPPELPCSLDKLTTMQRQKLLMNLLRTAVSLRALTQNPAVQKPCRDLFSLANCGSLHAGVKGAVSVEDILSLSVEGVHNDEFECGSPGSRRVVSVGVQTDALNLEERLALEIKERLRPCSSLAIVT</sequence>
<evidence type="ECO:0000256" key="5">
    <source>
        <dbReference type="ARBA" id="ARBA00023069"/>
    </source>
</evidence>
<dbReference type="Proteomes" id="UP000886520">
    <property type="component" value="Chromosome 19"/>
</dbReference>
<comment type="similarity">
    <text evidence="2">Belongs to the CFAP157 family.</text>
</comment>
<evidence type="ECO:0000313" key="9">
    <source>
        <dbReference type="Proteomes" id="UP000886520"/>
    </source>
</evidence>
<evidence type="ECO:0000256" key="1">
    <source>
        <dbReference type="ARBA" id="ARBA00004138"/>
    </source>
</evidence>
<evidence type="ECO:0000256" key="2">
    <source>
        <dbReference type="ARBA" id="ARBA00010841"/>
    </source>
</evidence>
<comment type="subcellular location">
    <subcellularLocation>
        <location evidence="1">Cell projection</location>
        <location evidence="1">Cilium</location>
    </subcellularLocation>
</comment>
<evidence type="ECO:0000313" key="8">
    <source>
        <dbReference type="EMBL" id="KAI5065252.1"/>
    </source>
</evidence>
<reference evidence="8" key="1">
    <citation type="submission" date="2021-01" db="EMBL/GenBank/DDBJ databases">
        <title>Adiantum capillus-veneris genome.</title>
        <authorList>
            <person name="Fang Y."/>
            <person name="Liao Q."/>
        </authorList>
    </citation>
    <scope>NUCLEOTIDE SEQUENCE</scope>
    <source>
        <strain evidence="8">H3</strain>
        <tissue evidence="8">Leaf</tissue>
    </source>
</reference>
<dbReference type="EMBL" id="JABFUD020000019">
    <property type="protein sequence ID" value="KAI5065252.1"/>
    <property type="molecule type" value="Genomic_DNA"/>
</dbReference>
<evidence type="ECO:0000256" key="6">
    <source>
        <dbReference type="ARBA" id="ARBA00023273"/>
    </source>
</evidence>
<dbReference type="PANTHER" id="PTHR31954:SF1">
    <property type="entry name" value="CILIA- AND FLAGELLA-ASSOCIATED PROTEIN 157"/>
    <property type="match status" value="1"/>
</dbReference>
<organism evidence="8 9">
    <name type="scientific">Adiantum capillus-veneris</name>
    <name type="common">Maidenhair fern</name>
    <dbReference type="NCBI Taxonomy" id="13818"/>
    <lineage>
        <taxon>Eukaryota</taxon>
        <taxon>Viridiplantae</taxon>
        <taxon>Streptophyta</taxon>
        <taxon>Embryophyta</taxon>
        <taxon>Tracheophyta</taxon>
        <taxon>Polypodiopsida</taxon>
        <taxon>Polypodiidae</taxon>
        <taxon>Polypodiales</taxon>
        <taxon>Pteridineae</taxon>
        <taxon>Pteridaceae</taxon>
        <taxon>Vittarioideae</taxon>
        <taxon>Adiantum</taxon>
    </lineage>
</organism>
<comment type="caution">
    <text evidence="8">The sequence shown here is derived from an EMBL/GenBank/DDBJ whole genome shotgun (WGS) entry which is preliminary data.</text>
</comment>
<dbReference type="AlphaFoldDB" id="A0A9D4UCH5"/>
<evidence type="ECO:0000256" key="3">
    <source>
        <dbReference type="ARBA" id="ARBA00014087"/>
    </source>
</evidence>
<feature type="coiled-coil region" evidence="7">
    <location>
        <begin position="22"/>
        <end position="195"/>
    </location>
</feature>
<accession>A0A9D4UCH5</accession>
<protein>
    <recommendedName>
        <fullName evidence="3">Cilia- and flagella-associated protein 157</fullName>
    </recommendedName>
</protein>
<keyword evidence="4 7" id="KW-0175">Coiled coil</keyword>
<proteinExistence type="inferred from homology"/>
<gene>
    <name evidence="8" type="ORF">GOP47_0019947</name>
</gene>
<dbReference type="OrthoDB" id="1901059at2759"/>
<dbReference type="GO" id="GO:0036064">
    <property type="term" value="C:ciliary basal body"/>
    <property type="evidence" value="ECO:0007669"/>
    <property type="project" value="TreeGrafter"/>
</dbReference>
<keyword evidence="5" id="KW-0969">Cilium</keyword>
<dbReference type="GO" id="GO:0008017">
    <property type="term" value="F:microtubule binding"/>
    <property type="evidence" value="ECO:0007669"/>
    <property type="project" value="TreeGrafter"/>
</dbReference>
<evidence type="ECO:0000256" key="4">
    <source>
        <dbReference type="ARBA" id="ARBA00023054"/>
    </source>
</evidence>
<dbReference type="PANTHER" id="PTHR31954">
    <property type="entry name" value="CILIA- AND FLAGELLA-ASSOCIATED PROTEIN 157"/>
    <property type="match status" value="1"/>
</dbReference>
<name>A0A9D4UCH5_ADICA</name>
<evidence type="ECO:0000256" key="7">
    <source>
        <dbReference type="SAM" id="Coils"/>
    </source>
</evidence>
<dbReference type="InterPro" id="IPR038844">
    <property type="entry name" value="CFAP157"/>
</dbReference>